<dbReference type="PANTHER" id="PTHR42928:SF5">
    <property type="entry name" value="BLR1237 PROTEIN"/>
    <property type="match status" value="1"/>
</dbReference>
<dbReference type="Pfam" id="PF03401">
    <property type="entry name" value="TctC"/>
    <property type="match status" value="1"/>
</dbReference>
<reference evidence="3 4" key="1">
    <citation type="submission" date="2020-09" db="EMBL/GenBank/DDBJ databases">
        <title>novel species in genus Nocardioides.</title>
        <authorList>
            <person name="Zhang G."/>
        </authorList>
    </citation>
    <scope>NUCLEOTIDE SEQUENCE [LARGE SCALE GENOMIC DNA]</scope>
    <source>
        <strain evidence="3 4">KCTC 39551</strain>
    </source>
</reference>
<dbReference type="Gene3D" id="3.40.190.10">
    <property type="entry name" value="Periplasmic binding protein-like II"/>
    <property type="match status" value="1"/>
</dbReference>
<feature type="chain" id="PRO_5047288369" evidence="2">
    <location>
        <begin position="18"/>
        <end position="324"/>
    </location>
</feature>
<evidence type="ECO:0000313" key="3">
    <source>
        <dbReference type="EMBL" id="MBD3924236.1"/>
    </source>
</evidence>
<sequence length="324" mass="33387">MKTAIATAITLSAAALAGCASSDTTNGSDAAFPDNLSSLTFEVPFDAGGTTDTIARLMAPMLEEELDVPVQVVNMSERDGQAGFEALAESDPNGAMVGFTNLPSAVTSYLGTEAGYDKDSFAPLGAVTSLSTVIAVHEDSDIDDFTDLVDAALAAPGDVTLAAGALDDSIQVHQIEEATGAEFNKIPFEGGSSGEVTALLGKKVDAIIGAPVAMIPNVESGDFRVIAVFGPERIAALPDSPTAIEQGVDLEMLSRIGLSLSAGTDEETQSALVDAMDKIAASPEFVKKVEALGYEGGFIDPEKFSAEWTDAEGVAQTVIDEEGR</sequence>
<dbReference type="PANTHER" id="PTHR42928">
    <property type="entry name" value="TRICARBOXYLATE-BINDING PROTEIN"/>
    <property type="match status" value="1"/>
</dbReference>
<comment type="similarity">
    <text evidence="1">Belongs to the UPF0065 (bug) family.</text>
</comment>
<comment type="caution">
    <text evidence="3">The sequence shown here is derived from an EMBL/GenBank/DDBJ whole genome shotgun (WGS) entry which is preliminary data.</text>
</comment>
<dbReference type="InterPro" id="IPR042100">
    <property type="entry name" value="Bug_dom1"/>
</dbReference>
<accession>A0ABR8N7V4</accession>
<protein>
    <submittedName>
        <fullName evidence="3">Tripartite tricarboxylate transporter substrate binding protein</fullName>
    </submittedName>
</protein>
<evidence type="ECO:0000256" key="2">
    <source>
        <dbReference type="SAM" id="SignalP"/>
    </source>
</evidence>
<dbReference type="RefSeq" id="WP_191194023.1">
    <property type="nucleotide sequence ID" value="NZ_JACXYZ010000001.1"/>
</dbReference>
<dbReference type="PIRSF" id="PIRSF017082">
    <property type="entry name" value="YflP"/>
    <property type="match status" value="1"/>
</dbReference>
<feature type="signal peptide" evidence="2">
    <location>
        <begin position="1"/>
        <end position="17"/>
    </location>
</feature>
<evidence type="ECO:0000256" key="1">
    <source>
        <dbReference type="ARBA" id="ARBA00006987"/>
    </source>
</evidence>
<name>A0ABR8N7V4_9ACTN</name>
<keyword evidence="4" id="KW-1185">Reference proteome</keyword>
<keyword evidence="2" id="KW-0732">Signal</keyword>
<dbReference type="PROSITE" id="PS51257">
    <property type="entry name" value="PROKAR_LIPOPROTEIN"/>
    <property type="match status" value="1"/>
</dbReference>
<dbReference type="InterPro" id="IPR005064">
    <property type="entry name" value="BUG"/>
</dbReference>
<dbReference type="Gene3D" id="3.40.190.150">
    <property type="entry name" value="Bordetella uptake gene, domain 1"/>
    <property type="match status" value="1"/>
</dbReference>
<dbReference type="EMBL" id="JACXYZ010000001">
    <property type="protein sequence ID" value="MBD3924236.1"/>
    <property type="molecule type" value="Genomic_DNA"/>
</dbReference>
<dbReference type="CDD" id="cd07012">
    <property type="entry name" value="PBP2_Bug_TTT"/>
    <property type="match status" value="1"/>
</dbReference>
<evidence type="ECO:0000313" key="4">
    <source>
        <dbReference type="Proteomes" id="UP000618818"/>
    </source>
</evidence>
<gene>
    <name evidence="3" type="ORF">IEZ26_06355</name>
</gene>
<proteinExistence type="inferred from homology"/>
<dbReference type="Proteomes" id="UP000618818">
    <property type="component" value="Unassembled WGS sequence"/>
</dbReference>
<organism evidence="3 4">
    <name type="scientific">Nocardioides cavernae</name>
    <dbReference type="NCBI Taxonomy" id="1921566"/>
    <lineage>
        <taxon>Bacteria</taxon>
        <taxon>Bacillati</taxon>
        <taxon>Actinomycetota</taxon>
        <taxon>Actinomycetes</taxon>
        <taxon>Propionibacteriales</taxon>
        <taxon>Nocardioidaceae</taxon>
        <taxon>Nocardioides</taxon>
    </lineage>
</organism>
<dbReference type="SUPFAM" id="SSF53850">
    <property type="entry name" value="Periplasmic binding protein-like II"/>
    <property type="match status" value="1"/>
</dbReference>